<dbReference type="Proteomes" id="UP000000851">
    <property type="component" value="Chromosome"/>
</dbReference>
<dbReference type="RefSeq" id="WP_012784374.1">
    <property type="nucleotide sequence ID" value="NC_013131.1"/>
</dbReference>
<feature type="transmembrane region" description="Helical" evidence="1">
    <location>
        <begin position="42"/>
        <end position="61"/>
    </location>
</feature>
<name>C7QHE0_CATAD</name>
<dbReference type="eggNOG" id="ENOG5033YQ2">
    <property type="taxonomic scope" value="Bacteria"/>
</dbReference>
<dbReference type="KEGG" id="cai:Caci_0124"/>
<evidence type="ECO:0000313" key="3">
    <source>
        <dbReference type="Proteomes" id="UP000000851"/>
    </source>
</evidence>
<reference evidence="2 3" key="1">
    <citation type="journal article" date="2009" name="Stand. Genomic Sci.">
        <title>Complete genome sequence of Catenulispora acidiphila type strain (ID 139908).</title>
        <authorList>
            <person name="Copeland A."/>
            <person name="Lapidus A."/>
            <person name="Glavina Del Rio T."/>
            <person name="Nolan M."/>
            <person name="Lucas S."/>
            <person name="Chen F."/>
            <person name="Tice H."/>
            <person name="Cheng J.F."/>
            <person name="Bruce D."/>
            <person name="Goodwin L."/>
            <person name="Pitluck S."/>
            <person name="Mikhailova N."/>
            <person name="Pati A."/>
            <person name="Ivanova N."/>
            <person name="Mavromatis K."/>
            <person name="Chen A."/>
            <person name="Palaniappan K."/>
            <person name="Chain P."/>
            <person name="Land M."/>
            <person name="Hauser L."/>
            <person name="Chang Y.J."/>
            <person name="Jeffries C.D."/>
            <person name="Chertkov O."/>
            <person name="Brettin T."/>
            <person name="Detter J.C."/>
            <person name="Han C."/>
            <person name="Ali Z."/>
            <person name="Tindall B.J."/>
            <person name="Goker M."/>
            <person name="Bristow J."/>
            <person name="Eisen J.A."/>
            <person name="Markowitz V."/>
            <person name="Hugenholtz P."/>
            <person name="Kyrpides N.C."/>
            <person name="Klenk H.P."/>
        </authorList>
    </citation>
    <scope>NUCLEOTIDE SEQUENCE [LARGE SCALE GENOMIC DNA]</scope>
    <source>
        <strain evidence="3">DSM 44928 / JCM 14897 / NBRC 102108 / NRRL B-24433 / ID139908</strain>
    </source>
</reference>
<sequence length="360" mass="37987">MTDDELALQRDLDEELNRLQPRPVPTEAVYGRARELRRTRRMWAAGVLATAAVVGTSLPILGSMGLRQNAAGGGQAVTVNTPHTDKKGRYVFSGSEEGKRWSTTVAPGDCPSSGSFNLNVACNASSGSDPAELSYAAPAGLPTTYAIYFRSDIARIDMTLSDGGQATLVPGIVRGNRVALVVIPPKIEITRVDVFAADGSPVGFSIPFQADGMAHLAMWYQPGQTPTQPEASGTITGITQKGEHASVGVRIGPFGICYTVAQRSTPGAVPITNCRPFSAAASDDVPPNPPDWVALGGLVDDRVDHVDFALTTGTIRVQTVRIGAYSFAVGFADYSFTSLGETAYDASGHVIDREQTPSKS</sequence>
<dbReference type="EMBL" id="CP001700">
    <property type="protein sequence ID" value="ACU69079.1"/>
    <property type="molecule type" value="Genomic_DNA"/>
</dbReference>
<dbReference type="InParanoid" id="C7QHE0"/>
<evidence type="ECO:0000313" key="2">
    <source>
        <dbReference type="EMBL" id="ACU69079.1"/>
    </source>
</evidence>
<dbReference type="HOGENOM" id="CLU_768811_0_0_11"/>
<organism evidence="2 3">
    <name type="scientific">Catenulispora acidiphila (strain DSM 44928 / JCM 14897 / NBRC 102108 / NRRL B-24433 / ID139908)</name>
    <dbReference type="NCBI Taxonomy" id="479433"/>
    <lineage>
        <taxon>Bacteria</taxon>
        <taxon>Bacillati</taxon>
        <taxon>Actinomycetota</taxon>
        <taxon>Actinomycetes</taxon>
        <taxon>Catenulisporales</taxon>
        <taxon>Catenulisporaceae</taxon>
        <taxon>Catenulispora</taxon>
    </lineage>
</organism>
<dbReference type="OrthoDB" id="5203472at2"/>
<keyword evidence="3" id="KW-1185">Reference proteome</keyword>
<dbReference type="STRING" id="479433.Caci_0124"/>
<keyword evidence="1" id="KW-1133">Transmembrane helix</keyword>
<protein>
    <submittedName>
        <fullName evidence="2">Uncharacterized protein</fullName>
    </submittedName>
</protein>
<keyword evidence="1" id="KW-0812">Transmembrane</keyword>
<keyword evidence="1" id="KW-0472">Membrane</keyword>
<gene>
    <name evidence="2" type="ordered locus">Caci_0124</name>
</gene>
<dbReference type="AlphaFoldDB" id="C7QHE0"/>
<evidence type="ECO:0000256" key="1">
    <source>
        <dbReference type="SAM" id="Phobius"/>
    </source>
</evidence>
<accession>C7QHE0</accession>
<proteinExistence type="predicted"/>